<dbReference type="OrthoDB" id="9802763at2"/>
<dbReference type="RefSeq" id="WP_121907668.1">
    <property type="nucleotide sequence ID" value="NZ_REFC01000013.1"/>
</dbReference>
<comment type="caution">
    <text evidence="2">The sequence shown here is derived from an EMBL/GenBank/DDBJ whole genome shotgun (WGS) entry which is preliminary data.</text>
</comment>
<name>A0A3L9YGZ0_9FLAO</name>
<dbReference type="Pfam" id="PF03597">
    <property type="entry name" value="FixS"/>
    <property type="match status" value="1"/>
</dbReference>
<dbReference type="EMBL" id="REFC01000013">
    <property type="protein sequence ID" value="RMA58720.1"/>
    <property type="molecule type" value="Genomic_DNA"/>
</dbReference>
<organism evidence="2 3">
    <name type="scientific">Ulvibacter antarcticus</name>
    <dbReference type="NCBI Taxonomy" id="442714"/>
    <lineage>
        <taxon>Bacteria</taxon>
        <taxon>Pseudomonadati</taxon>
        <taxon>Bacteroidota</taxon>
        <taxon>Flavobacteriia</taxon>
        <taxon>Flavobacteriales</taxon>
        <taxon>Flavobacteriaceae</taxon>
        <taxon>Ulvibacter</taxon>
    </lineage>
</organism>
<evidence type="ECO:0000313" key="2">
    <source>
        <dbReference type="EMBL" id="RMA58720.1"/>
    </source>
</evidence>
<dbReference type="PANTHER" id="PTHR41532:SF1">
    <property type="entry name" value="FIXS PROTEIN"/>
    <property type="match status" value="1"/>
</dbReference>
<reference evidence="2 3" key="1">
    <citation type="submission" date="2018-10" db="EMBL/GenBank/DDBJ databases">
        <title>Genomic Encyclopedia of Archaeal and Bacterial Type Strains, Phase II (KMG-II): from individual species to whole genera.</title>
        <authorList>
            <person name="Goeker M."/>
        </authorList>
    </citation>
    <scope>NUCLEOTIDE SEQUENCE [LARGE SCALE GENOMIC DNA]</scope>
    <source>
        <strain evidence="2 3">DSM 23424</strain>
    </source>
</reference>
<proteinExistence type="predicted"/>
<gene>
    <name evidence="2" type="ORF">BXY75_2097</name>
</gene>
<keyword evidence="1" id="KW-0812">Transmembrane</keyword>
<keyword evidence="1" id="KW-0472">Membrane</keyword>
<accession>A0A3L9YGZ0</accession>
<keyword evidence="3" id="KW-1185">Reference proteome</keyword>
<dbReference type="InterPro" id="IPR004714">
    <property type="entry name" value="Cyt_oxidase_maturation_cbb3"/>
</dbReference>
<protein>
    <submittedName>
        <fullName evidence="2">Cbb3-type cytochrome oxidase maturation protein</fullName>
    </submittedName>
</protein>
<keyword evidence="1" id="KW-1133">Transmembrane helix</keyword>
<evidence type="ECO:0000256" key="1">
    <source>
        <dbReference type="SAM" id="Phobius"/>
    </source>
</evidence>
<dbReference type="NCBIfam" id="TIGR00847">
    <property type="entry name" value="ccoS"/>
    <property type="match status" value="1"/>
</dbReference>
<dbReference type="AlphaFoldDB" id="A0A3L9YGZ0"/>
<feature type="transmembrane region" description="Helical" evidence="1">
    <location>
        <begin position="6"/>
        <end position="26"/>
    </location>
</feature>
<sequence>MSIIYLLLGVSVIVAIIFFIAFIYSVKKGQYDDTYTPSVRMLFDDEIVREKPVNSSEKIENTKINTNKKS</sequence>
<dbReference type="Proteomes" id="UP000271339">
    <property type="component" value="Unassembled WGS sequence"/>
</dbReference>
<evidence type="ECO:0000313" key="3">
    <source>
        <dbReference type="Proteomes" id="UP000271339"/>
    </source>
</evidence>
<dbReference type="PANTHER" id="PTHR41532">
    <property type="entry name" value="FIXS PROTEIN"/>
    <property type="match status" value="1"/>
</dbReference>